<evidence type="ECO:0000259" key="6">
    <source>
        <dbReference type="Pfam" id="PF13649"/>
    </source>
</evidence>
<dbReference type="InterPro" id="IPR023506">
    <property type="entry name" value="Trans-aconitate_MeTrfase"/>
</dbReference>
<dbReference type="InterPro" id="IPR029063">
    <property type="entry name" value="SAM-dependent_MTases_sf"/>
</dbReference>
<keyword evidence="3 5" id="KW-0808">Transferase</keyword>
<protein>
    <recommendedName>
        <fullName evidence="5">Trans-aconitate 2-methyltransferase</fullName>
        <ecNumber evidence="5">2.1.1.144</ecNumber>
    </recommendedName>
</protein>
<keyword evidence="8" id="KW-1185">Reference proteome</keyword>
<dbReference type="GO" id="GO:0032259">
    <property type="term" value="P:methylation"/>
    <property type="evidence" value="ECO:0007669"/>
    <property type="project" value="UniProtKB-KW"/>
</dbReference>
<dbReference type="GO" id="GO:0005737">
    <property type="term" value="C:cytoplasm"/>
    <property type="evidence" value="ECO:0007669"/>
    <property type="project" value="UniProtKB-SubCell"/>
</dbReference>
<proteinExistence type="inferred from homology"/>
<feature type="domain" description="Methyltransferase" evidence="6">
    <location>
        <begin position="35"/>
        <end position="124"/>
    </location>
</feature>
<dbReference type="Pfam" id="PF13649">
    <property type="entry name" value="Methyltransf_25"/>
    <property type="match status" value="1"/>
</dbReference>
<dbReference type="NCBIfam" id="NF002463">
    <property type="entry name" value="PRK01683.1"/>
    <property type="match status" value="1"/>
</dbReference>
<evidence type="ECO:0000256" key="4">
    <source>
        <dbReference type="ARBA" id="ARBA00022691"/>
    </source>
</evidence>
<dbReference type="EC" id="2.1.1.144" evidence="5"/>
<comment type="similarity">
    <text evidence="5">Belongs to the methyltransferase superfamily. Tam family.</text>
</comment>
<comment type="function">
    <text evidence="5">Catalyzes the S-adenosylmethionine monomethyl esterification of trans-aconitate.</text>
</comment>
<dbReference type="EMBL" id="QUMO01000002">
    <property type="protein sequence ID" value="REF87624.1"/>
    <property type="molecule type" value="Genomic_DNA"/>
</dbReference>
<comment type="subcellular location">
    <subcellularLocation>
        <location evidence="5">Cytoplasm</location>
    </subcellularLocation>
</comment>
<evidence type="ECO:0000256" key="2">
    <source>
        <dbReference type="ARBA" id="ARBA00022603"/>
    </source>
</evidence>
<gene>
    <name evidence="5" type="primary">tam</name>
    <name evidence="7" type="ORF">DES32_1247</name>
</gene>
<dbReference type="PANTHER" id="PTHR43861:SF1">
    <property type="entry name" value="TRANS-ACONITATE 2-METHYLTRANSFERASE"/>
    <property type="match status" value="1"/>
</dbReference>
<dbReference type="Gene3D" id="3.40.50.150">
    <property type="entry name" value="Vaccinia Virus protein VP39"/>
    <property type="match status" value="1"/>
</dbReference>
<comment type="caution">
    <text evidence="7">The sequence shown here is derived from an EMBL/GenBank/DDBJ whole genome shotgun (WGS) entry which is preliminary data.</text>
</comment>
<sequence length="257" mass="28301">MTAWDPKLYLRFGDERTRAARDLLAQVPIDTPQLVYDLGCGPGNSTELLVGRFPGAETVGVDSSPDMLALARQSLPAVDFRAADLQQWQPERPADLLFANAVFQWLPNHIEIFQKLLGALPPGGVLAVQMPDNLAEPAKILMRDVAADGPWAARLAAIRDARGLLPPPEVYYDALRPLCRGLDLWHTTYHHALADADAIVEWMQGSGLRPYLAALDAAERGAFLADYKARVTAAYPPRTDGRVLLHFPRFFVIAVRA</sequence>
<evidence type="ECO:0000256" key="5">
    <source>
        <dbReference type="HAMAP-Rule" id="MF_00560"/>
    </source>
</evidence>
<dbReference type="RefSeq" id="WP_115835805.1">
    <property type="nucleotide sequence ID" value="NZ_CP025086.1"/>
</dbReference>
<keyword evidence="4 5" id="KW-0949">S-adenosyl-L-methionine</keyword>
<dbReference type="InterPro" id="IPR023149">
    <property type="entry name" value="Trans_acon_MeTrfase_C"/>
</dbReference>
<dbReference type="HAMAP" id="MF_00560">
    <property type="entry name" value="Tran_acon_Me_trans"/>
    <property type="match status" value="1"/>
</dbReference>
<dbReference type="OrthoDB" id="9795085at2"/>
<dbReference type="GO" id="GO:0030798">
    <property type="term" value="F:trans-aconitate 2-methyltransferase activity"/>
    <property type="evidence" value="ECO:0007669"/>
    <property type="project" value="UniProtKB-UniRule"/>
</dbReference>
<evidence type="ECO:0000256" key="1">
    <source>
        <dbReference type="ARBA" id="ARBA00022490"/>
    </source>
</evidence>
<accession>A0A3D9YXY5</accession>
<dbReference type="Gene3D" id="1.10.150.290">
    <property type="entry name" value="S-adenosyl-L-methionine-dependent methyltransferases"/>
    <property type="match status" value="1"/>
</dbReference>
<evidence type="ECO:0000313" key="7">
    <source>
        <dbReference type="EMBL" id="REF87624.1"/>
    </source>
</evidence>
<comment type="catalytic activity">
    <reaction evidence="5">
        <text>trans-aconitate + S-adenosyl-L-methionine = (E)-3-(methoxycarbonyl)pent-2-enedioate + S-adenosyl-L-homocysteine</text>
        <dbReference type="Rhea" id="RHEA:14969"/>
        <dbReference type="ChEBI" id="CHEBI:15708"/>
        <dbReference type="ChEBI" id="CHEBI:57470"/>
        <dbReference type="ChEBI" id="CHEBI:57856"/>
        <dbReference type="ChEBI" id="CHEBI:59789"/>
        <dbReference type="EC" id="2.1.1.144"/>
    </reaction>
</comment>
<organism evidence="7 8">
    <name type="scientific">Methylovirgula ligni</name>
    <dbReference type="NCBI Taxonomy" id="569860"/>
    <lineage>
        <taxon>Bacteria</taxon>
        <taxon>Pseudomonadati</taxon>
        <taxon>Pseudomonadota</taxon>
        <taxon>Alphaproteobacteria</taxon>
        <taxon>Hyphomicrobiales</taxon>
        <taxon>Beijerinckiaceae</taxon>
        <taxon>Methylovirgula</taxon>
    </lineage>
</organism>
<dbReference type="PANTHER" id="PTHR43861">
    <property type="entry name" value="TRANS-ACONITATE 2-METHYLTRANSFERASE-RELATED"/>
    <property type="match status" value="1"/>
</dbReference>
<evidence type="ECO:0000313" key="8">
    <source>
        <dbReference type="Proteomes" id="UP000256900"/>
    </source>
</evidence>
<dbReference type="InterPro" id="IPR041698">
    <property type="entry name" value="Methyltransf_25"/>
</dbReference>
<dbReference type="SUPFAM" id="SSF53335">
    <property type="entry name" value="S-adenosyl-L-methionine-dependent methyltransferases"/>
    <property type="match status" value="1"/>
</dbReference>
<dbReference type="AlphaFoldDB" id="A0A3D9YXY5"/>
<reference evidence="7 8" key="1">
    <citation type="submission" date="2018-08" db="EMBL/GenBank/DDBJ databases">
        <title>Genomic Encyclopedia of Type Strains, Phase IV (KMG-IV): sequencing the most valuable type-strain genomes for metagenomic binning, comparative biology and taxonomic classification.</title>
        <authorList>
            <person name="Goeker M."/>
        </authorList>
    </citation>
    <scope>NUCLEOTIDE SEQUENCE [LARGE SCALE GENOMIC DNA]</scope>
    <source>
        <strain evidence="7 8">BW863</strain>
    </source>
</reference>
<evidence type="ECO:0000256" key="3">
    <source>
        <dbReference type="ARBA" id="ARBA00022679"/>
    </source>
</evidence>
<name>A0A3D9YXY5_9HYPH</name>
<dbReference type="Proteomes" id="UP000256900">
    <property type="component" value="Unassembled WGS sequence"/>
</dbReference>
<dbReference type="CDD" id="cd02440">
    <property type="entry name" value="AdoMet_MTases"/>
    <property type="match status" value="1"/>
</dbReference>
<keyword evidence="1 5" id="KW-0963">Cytoplasm</keyword>
<keyword evidence="2 5" id="KW-0489">Methyltransferase</keyword>